<dbReference type="GO" id="GO:0019901">
    <property type="term" value="F:protein kinase binding"/>
    <property type="evidence" value="ECO:0007669"/>
    <property type="project" value="TreeGrafter"/>
</dbReference>
<dbReference type="Pfam" id="PF15280">
    <property type="entry name" value="BORA_N"/>
    <property type="match status" value="1"/>
</dbReference>
<dbReference type="Proteomes" id="UP000659654">
    <property type="component" value="Unassembled WGS sequence"/>
</dbReference>
<keyword evidence="5" id="KW-0131">Cell cycle</keyword>
<dbReference type="Proteomes" id="UP000582659">
    <property type="component" value="Unassembled WGS sequence"/>
</dbReference>
<organism evidence="7 9">
    <name type="scientific">Bursaphelenchus xylophilus</name>
    <name type="common">Pinewood nematode worm</name>
    <name type="synonym">Aphelenchoides xylophilus</name>
    <dbReference type="NCBI Taxonomy" id="6326"/>
    <lineage>
        <taxon>Eukaryota</taxon>
        <taxon>Metazoa</taxon>
        <taxon>Ecdysozoa</taxon>
        <taxon>Nematoda</taxon>
        <taxon>Chromadorea</taxon>
        <taxon>Rhabditida</taxon>
        <taxon>Tylenchina</taxon>
        <taxon>Tylenchomorpha</taxon>
        <taxon>Aphelenchoidea</taxon>
        <taxon>Aphelenchoididae</taxon>
        <taxon>Bursaphelenchus</taxon>
    </lineage>
</organism>
<dbReference type="Proteomes" id="UP000095284">
    <property type="component" value="Unplaced"/>
</dbReference>
<reference evidence="9" key="1">
    <citation type="submission" date="2016-11" db="UniProtKB">
        <authorList>
            <consortium name="WormBaseParasite"/>
        </authorList>
    </citation>
    <scope>IDENTIFICATION</scope>
</reference>
<accession>A0A1I7S397</accession>
<dbReference type="OrthoDB" id="10020858at2759"/>
<evidence type="ECO:0000256" key="3">
    <source>
        <dbReference type="ARBA" id="ARBA00022618"/>
    </source>
</evidence>
<dbReference type="GO" id="GO:0005737">
    <property type="term" value="C:cytoplasm"/>
    <property type="evidence" value="ECO:0007669"/>
    <property type="project" value="TreeGrafter"/>
</dbReference>
<dbReference type="GO" id="GO:0060236">
    <property type="term" value="P:regulation of mitotic spindle organization"/>
    <property type="evidence" value="ECO:0007669"/>
    <property type="project" value="TreeGrafter"/>
</dbReference>
<dbReference type="EMBL" id="CAJFDI010000004">
    <property type="protein sequence ID" value="CAD5226741.1"/>
    <property type="molecule type" value="Genomic_DNA"/>
</dbReference>
<gene>
    <name evidence="6" type="ORF">BXYJ_LOCUS9286</name>
</gene>
<evidence type="ECO:0000313" key="7">
    <source>
        <dbReference type="Proteomes" id="UP000095284"/>
    </source>
</evidence>
<comment type="similarity">
    <text evidence="1">Belongs to the BORA family.</text>
</comment>
<sequence>MSTPSRSNKSRNLIESGGFGRLIFSPGVFKSPKCESDDSSKEFCWTLEEQSFMAPAFVELNQAVEEYHEEKDEGVQVFVDRYFKHEHYIPSPDLGASTKNPVIRHSIFSSKSSNNSRTIRDVGHKAVQTDLHIPLDFDFESLVKERLGDSFMSVDSSFSSIKRRRRANSLLTDIPADSPNLDMSEIPGTSASLSFDPSLSELKFDSTDNNVQSLEVMSSSFNSDGGTGPLGEVSDEYEVVREKLDLSPIQR</sequence>
<evidence type="ECO:0000313" key="8">
    <source>
        <dbReference type="Proteomes" id="UP000659654"/>
    </source>
</evidence>
<dbReference type="PANTHER" id="PTHR14728">
    <property type="entry name" value="PROTEIN AURORA BOREALIS"/>
    <property type="match status" value="1"/>
</dbReference>
<dbReference type="GO" id="GO:0007088">
    <property type="term" value="P:regulation of mitotic nuclear division"/>
    <property type="evidence" value="ECO:0007669"/>
    <property type="project" value="TreeGrafter"/>
</dbReference>
<keyword evidence="4" id="KW-0498">Mitosis</keyword>
<name>A0A1I7S397_BURXY</name>
<dbReference type="AlphaFoldDB" id="A0A1I7S397"/>
<reference evidence="6" key="2">
    <citation type="submission" date="2020-09" db="EMBL/GenBank/DDBJ databases">
        <authorList>
            <person name="Kikuchi T."/>
        </authorList>
    </citation>
    <scope>NUCLEOTIDE SEQUENCE</scope>
    <source>
        <strain evidence="6">Ka4C1</strain>
    </source>
</reference>
<evidence type="ECO:0000256" key="5">
    <source>
        <dbReference type="ARBA" id="ARBA00023306"/>
    </source>
</evidence>
<keyword evidence="3" id="KW-0132">Cell division</keyword>
<evidence type="ECO:0000256" key="1">
    <source>
        <dbReference type="ARBA" id="ARBA00010963"/>
    </source>
</evidence>
<dbReference type="EMBL" id="CAJFCV020000004">
    <property type="protein sequence ID" value="CAG9116157.1"/>
    <property type="molecule type" value="Genomic_DNA"/>
</dbReference>
<dbReference type="GO" id="GO:0051301">
    <property type="term" value="P:cell division"/>
    <property type="evidence" value="ECO:0007669"/>
    <property type="project" value="UniProtKB-KW"/>
</dbReference>
<keyword evidence="8" id="KW-1185">Reference proteome</keyword>
<proteinExistence type="inferred from homology"/>
<dbReference type="GO" id="GO:0005634">
    <property type="term" value="C:nucleus"/>
    <property type="evidence" value="ECO:0007669"/>
    <property type="project" value="TreeGrafter"/>
</dbReference>
<dbReference type="WBParaSite" id="BXY_0747800.1">
    <property type="protein sequence ID" value="BXY_0747800.1"/>
    <property type="gene ID" value="BXY_0747800"/>
</dbReference>
<dbReference type="InterPro" id="IPR023252">
    <property type="entry name" value="Aurora_borealis_protein"/>
</dbReference>
<evidence type="ECO:0000256" key="2">
    <source>
        <dbReference type="ARBA" id="ARBA00020055"/>
    </source>
</evidence>
<protein>
    <recommendedName>
        <fullName evidence="2">Protein aurora borealis</fullName>
    </recommendedName>
</protein>
<evidence type="ECO:0000313" key="6">
    <source>
        <dbReference type="EMBL" id="CAD5226741.1"/>
    </source>
</evidence>
<dbReference type="PANTHER" id="PTHR14728:SF2">
    <property type="entry name" value="PROTEIN AURORA BOREALIS"/>
    <property type="match status" value="1"/>
</dbReference>
<evidence type="ECO:0000313" key="9">
    <source>
        <dbReference type="WBParaSite" id="BXY_0747800.1"/>
    </source>
</evidence>
<evidence type="ECO:0000256" key="4">
    <source>
        <dbReference type="ARBA" id="ARBA00022776"/>
    </source>
</evidence>